<gene>
    <name evidence="3" type="primary">eboE</name>
    <name evidence="3" type="ORF">ACFO8L_20735</name>
</gene>
<feature type="region of interest" description="Disordered" evidence="1">
    <location>
        <begin position="286"/>
        <end position="313"/>
    </location>
</feature>
<reference evidence="4" key="1">
    <citation type="journal article" date="2019" name="Int. J. Syst. Evol. Microbiol.">
        <title>The Global Catalogue of Microorganisms (GCM) 10K type strain sequencing project: providing services to taxonomists for standard genome sequencing and annotation.</title>
        <authorList>
            <consortium name="The Broad Institute Genomics Platform"/>
            <consortium name="The Broad Institute Genome Sequencing Center for Infectious Disease"/>
            <person name="Wu L."/>
            <person name="Ma J."/>
        </authorList>
    </citation>
    <scope>NUCLEOTIDE SEQUENCE [LARGE SCALE GENOMIC DNA]</scope>
    <source>
        <strain evidence="4">CCUG 49560</strain>
    </source>
</reference>
<accession>A0ABV9EGF5</accession>
<feature type="domain" description="Xylose isomerase-like TIM barrel" evidence="2">
    <location>
        <begin position="63"/>
        <end position="242"/>
    </location>
</feature>
<sequence>MRFRHPDGTAVHVAYCTNVHPAEDLAGVLGQLRRYAGPVRERLGVPRLGLGLWLSRPVCDTLTADPGEVARLRDELAAHGLEVVTLNGFPYQGFHDYEGESEAGAAVPGSPKLRVYHPDWTTRERLSYTLDLARVLAGLLPDDVTSGSVSTLPLAWRTPWTPERSAAAAATLGLLAEGLAEVAATTGRTIRVGFEPEPGCVVENTTQAAHHLGGVDHDYLGVCLDACHLAVQFEEPGEAVARLAAAGLPVVKLQASCALQADRPAEAATREALAAFAEPRFIHQTRERGTAGGDPGGAAGGVSGDTGAPLSVDDLGEALGGSLPGDAPWRVHFHVPLHAPPAPPLTSTQGVLGETLRVLLAGPAALTRHVEVETYTWEALPPDRRPRTEEALVEGIALELAWIRDRLVDLGLKEETP</sequence>
<dbReference type="EMBL" id="JBHSFN010000012">
    <property type="protein sequence ID" value="MFC4588528.1"/>
    <property type="molecule type" value="Genomic_DNA"/>
</dbReference>
<evidence type="ECO:0000313" key="3">
    <source>
        <dbReference type="EMBL" id="MFC4588528.1"/>
    </source>
</evidence>
<dbReference type="Proteomes" id="UP001595891">
    <property type="component" value="Unassembled WGS sequence"/>
</dbReference>
<comment type="caution">
    <text evidence="3">The sequence shown here is derived from an EMBL/GenBank/DDBJ whole genome shotgun (WGS) entry which is preliminary data.</text>
</comment>
<name>A0ABV9EGF5_9ACTN</name>
<proteinExistence type="predicted"/>
<keyword evidence="4" id="KW-1185">Reference proteome</keyword>
<dbReference type="RefSeq" id="WP_380707150.1">
    <property type="nucleotide sequence ID" value="NZ_JBHSFN010000012.1"/>
</dbReference>
<organism evidence="3 4">
    <name type="scientific">Sphaerisporangium corydalis</name>
    <dbReference type="NCBI Taxonomy" id="1441875"/>
    <lineage>
        <taxon>Bacteria</taxon>
        <taxon>Bacillati</taxon>
        <taxon>Actinomycetota</taxon>
        <taxon>Actinomycetes</taxon>
        <taxon>Streptosporangiales</taxon>
        <taxon>Streptosporangiaceae</taxon>
        <taxon>Sphaerisporangium</taxon>
    </lineage>
</organism>
<evidence type="ECO:0000256" key="1">
    <source>
        <dbReference type="SAM" id="MobiDB-lite"/>
    </source>
</evidence>
<evidence type="ECO:0000313" key="4">
    <source>
        <dbReference type="Proteomes" id="UP001595891"/>
    </source>
</evidence>
<protein>
    <submittedName>
        <fullName evidence="3">Metabolite traffic protein EboE</fullName>
    </submittedName>
</protein>
<dbReference type="Pfam" id="PF01261">
    <property type="entry name" value="AP_endonuc_2"/>
    <property type="match status" value="1"/>
</dbReference>
<dbReference type="Gene3D" id="3.20.20.150">
    <property type="entry name" value="Divalent-metal-dependent TIM barrel enzymes"/>
    <property type="match status" value="1"/>
</dbReference>
<feature type="compositionally biased region" description="Gly residues" evidence="1">
    <location>
        <begin position="290"/>
        <end position="304"/>
    </location>
</feature>
<dbReference type="InterPro" id="IPR013022">
    <property type="entry name" value="Xyl_isomerase-like_TIM-brl"/>
</dbReference>
<dbReference type="InterPro" id="IPR036237">
    <property type="entry name" value="Xyl_isomerase-like_sf"/>
</dbReference>
<dbReference type="NCBIfam" id="NF035939">
    <property type="entry name" value="TIM_EboE"/>
    <property type="match status" value="1"/>
</dbReference>
<dbReference type="SUPFAM" id="SSF51658">
    <property type="entry name" value="Xylose isomerase-like"/>
    <property type="match status" value="1"/>
</dbReference>
<evidence type="ECO:0000259" key="2">
    <source>
        <dbReference type="Pfam" id="PF01261"/>
    </source>
</evidence>